<dbReference type="GeneID" id="39977876"/>
<accession>A0A1J4MJ31</accession>
<dbReference type="EMBL" id="LRBP01000012">
    <property type="protein sequence ID" value="OII74241.1"/>
    <property type="molecule type" value="Genomic_DNA"/>
</dbReference>
<sequence>MKNNFIDENIFKIDDINLLNGSEELINTPCVVIQNIDYTPLQASIIHSSNKIRNFILKQNNIDINVQNSKGENALITAILHKAPLNFIKELFRRNVDVCLPKDSKYSNILDFADPKWEGYSELKHMVERRKSYNFSYRKQNSEKQIENKYNIKKKEKQPSNSINLKKFGSELTESHKKNNEVTDNILNLSTLNSMNFDRTNLNLATNHFQTMEGNHSPESNNRTVSKKNVSRNISKSISIPKSVLKPSLQYSNKDIKKDIGQINNMQDINYRNHESETSFEVLETEDKLKEYKGNVDPLQNMAQNEEEQGVNDPNDETKNDISLELIHERNKEHEVFEKKTVENENYDDKRDENYKKYIGVDDEYMLLIGYQLNESIETSKKLFTCTCCALNRPWKSATE</sequence>
<name>A0A1J4MJ31_9CRYT</name>
<keyword evidence="2" id="KW-1185">Reference proteome</keyword>
<organism evidence="1 2">
    <name type="scientific">Cryptosporidium ubiquitum</name>
    <dbReference type="NCBI Taxonomy" id="857276"/>
    <lineage>
        <taxon>Eukaryota</taxon>
        <taxon>Sar</taxon>
        <taxon>Alveolata</taxon>
        <taxon>Apicomplexa</taxon>
        <taxon>Conoidasida</taxon>
        <taxon>Coccidia</taxon>
        <taxon>Eucoccidiorida</taxon>
        <taxon>Eimeriorina</taxon>
        <taxon>Cryptosporidiidae</taxon>
        <taxon>Cryptosporidium</taxon>
    </lineage>
</organism>
<dbReference type="OrthoDB" id="340620at2759"/>
<protein>
    <recommendedName>
        <fullName evidence="3">Ankyrin repeat-containing protein</fullName>
    </recommendedName>
</protein>
<proteinExistence type="predicted"/>
<dbReference type="VEuPathDB" id="CryptoDB:cubi_01085"/>
<dbReference type="SUPFAM" id="SSF48403">
    <property type="entry name" value="Ankyrin repeat"/>
    <property type="match status" value="1"/>
</dbReference>
<evidence type="ECO:0008006" key="3">
    <source>
        <dbReference type="Google" id="ProtNLM"/>
    </source>
</evidence>
<dbReference type="Proteomes" id="UP000186176">
    <property type="component" value="Unassembled WGS sequence"/>
</dbReference>
<gene>
    <name evidence="1" type="ORF">cubi_01085</name>
</gene>
<dbReference type="RefSeq" id="XP_028875434.1">
    <property type="nucleotide sequence ID" value="XM_029018097.1"/>
</dbReference>
<reference evidence="1 2" key="1">
    <citation type="submission" date="2016-10" db="EMBL/GenBank/DDBJ databases">
        <title>Reductive evolution of mitochondrial metabolism and differential evolution of invasion-related proteins in Cryptosporidium.</title>
        <authorList>
            <person name="Liu S."/>
            <person name="Roellig D.M."/>
            <person name="Guo Y."/>
            <person name="Li N."/>
            <person name="Frace M.A."/>
            <person name="Tang K."/>
            <person name="Zhang L."/>
            <person name="Feng Y."/>
            <person name="Xiao L."/>
        </authorList>
    </citation>
    <scope>NUCLEOTIDE SEQUENCE [LARGE SCALE GENOMIC DNA]</scope>
    <source>
        <strain evidence="1">39726</strain>
    </source>
</reference>
<evidence type="ECO:0000313" key="2">
    <source>
        <dbReference type="Proteomes" id="UP000186176"/>
    </source>
</evidence>
<comment type="caution">
    <text evidence="1">The sequence shown here is derived from an EMBL/GenBank/DDBJ whole genome shotgun (WGS) entry which is preliminary data.</text>
</comment>
<dbReference type="Gene3D" id="1.25.40.20">
    <property type="entry name" value="Ankyrin repeat-containing domain"/>
    <property type="match status" value="1"/>
</dbReference>
<evidence type="ECO:0000313" key="1">
    <source>
        <dbReference type="EMBL" id="OII74241.1"/>
    </source>
</evidence>
<dbReference type="InterPro" id="IPR036770">
    <property type="entry name" value="Ankyrin_rpt-contain_sf"/>
</dbReference>
<dbReference type="AlphaFoldDB" id="A0A1J4MJ31"/>